<name>A0A0R1SEP1_9LACO</name>
<dbReference type="eggNOG" id="ENOG5030A76">
    <property type="taxonomic scope" value="Bacteria"/>
</dbReference>
<keyword evidence="3" id="KW-1185">Reference proteome</keyword>
<gene>
    <name evidence="2" type="ORF">FC27_GL002023</name>
</gene>
<dbReference type="EMBL" id="AZFA01000007">
    <property type="protein sequence ID" value="KRL67177.1"/>
    <property type="molecule type" value="Genomic_DNA"/>
</dbReference>
<feature type="transmembrane region" description="Helical" evidence="1">
    <location>
        <begin position="98"/>
        <end position="120"/>
    </location>
</feature>
<feature type="transmembrane region" description="Helical" evidence="1">
    <location>
        <begin position="12"/>
        <end position="34"/>
    </location>
</feature>
<proteinExistence type="predicted"/>
<keyword evidence="1" id="KW-1133">Transmembrane helix</keyword>
<organism evidence="2 3">
    <name type="scientific">Companilactobacillus versmoldensis DSM 14857 = KCTC 3814</name>
    <dbReference type="NCBI Taxonomy" id="1423815"/>
    <lineage>
        <taxon>Bacteria</taxon>
        <taxon>Bacillati</taxon>
        <taxon>Bacillota</taxon>
        <taxon>Bacilli</taxon>
        <taxon>Lactobacillales</taxon>
        <taxon>Lactobacillaceae</taxon>
        <taxon>Companilactobacillus</taxon>
    </lineage>
</organism>
<evidence type="ECO:0000313" key="2">
    <source>
        <dbReference type="EMBL" id="KRL67177.1"/>
    </source>
</evidence>
<protein>
    <recommendedName>
        <fullName evidence="4">Integral membrane protein</fullName>
    </recommendedName>
</protein>
<evidence type="ECO:0000313" key="3">
    <source>
        <dbReference type="Proteomes" id="UP000051647"/>
    </source>
</evidence>
<comment type="caution">
    <text evidence="2">The sequence shown here is derived from an EMBL/GenBank/DDBJ whole genome shotgun (WGS) entry which is preliminary data.</text>
</comment>
<reference evidence="2 3" key="1">
    <citation type="journal article" date="2015" name="Genome Announc.">
        <title>Expanding the biotechnology potential of lactobacilli through comparative genomics of 213 strains and associated genera.</title>
        <authorList>
            <person name="Sun Z."/>
            <person name="Harris H.M."/>
            <person name="McCann A."/>
            <person name="Guo C."/>
            <person name="Argimon S."/>
            <person name="Zhang W."/>
            <person name="Yang X."/>
            <person name="Jeffery I.B."/>
            <person name="Cooney J.C."/>
            <person name="Kagawa T.F."/>
            <person name="Liu W."/>
            <person name="Song Y."/>
            <person name="Salvetti E."/>
            <person name="Wrobel A."/>
            <person name="Rasinkangas P."/>
            <person name="Parkhill J."/>
            <person name="Rea M.C."/>
            <person name="O'Sullivan O."/>
            <person name="Ritari J."/>
            <person name="Douillard F.P."/>
            <person name="Paul Ross R."/>
            <person name="Yang R."/>
            <person name="Briner A.E."/>
            <person name="Felis G.E."/>
            <person name="de Vos W.M."/>
            <person name="Barrangou R."/>
            <person name="Klaenhammer T.R."/>
            <person name="Caufield P.W."/>
            <person name="Cui Y."/>
            <person name="Zhang H."/>
            <person name="O'Toole P.W."/>
        </authorList>
    </citation>
    <scope>NUCLEOTIDE SEQUENCE [LARGE SCALE GENOMIC DNA]</scope>
    <source>
        <strain evidence="2 3">DSM 14857</strain>
    </source>
</reference>
<dbReference type="AlphaFoldDB" id="A0A0R1SEP1"/>
<accession>A0A0R1SEP1</accession>
<feature type="transmembrane region" description="Helical" evidence="1">
    <location>
        <begin position="40"/>
        <end position="60"/>
    </location>
</feature>
<sequence length="136" mass="14603">MVRITKISAGTLLFILAIILMIKTGFQGFVTALIGNGPVAGAAGTLLAIAYIVTGAIYLFTNRTYSLVPDIISLLILIIGAVFGIINSGFPDTSYLKFWAWLGIIIGAIVLITSIVDLIINPIPEEPEDNEPTRQR</sequence>
<feature type="transmembrane region" description="Helical" evidence="1">
    <location>
        <begin position="67"/>
        <end position="86"/>
    </location>
</feature>
<keyword evidence="1" id="KW-0812">Transmembrane</keyword>
<dbReference type="OrthoDB" id="2329046at2"/>
<dbReference type="Proteomes" id="UP000051647">
    <property type="component" value="Unassembled WGS sequence"/>
</dbReference>
<dbReference type="RefSeq" id="WP_010625488.1">
    <property type="nucleotide sequence ID" value="NZ_AZFA01000007.1"/>
</dbReference>
<evidence type="ECO:0000256" key="1">
    <source>
        <dbReference type="SAM" id="Phobius"/>
    </source>
</evidence>
<keyword evidence="1" id="KW-0472">Membrane</keyword>
<dbReference type="PATRIC" id="fig|1423815.3.peg.2076"/>
<evidence type="ECO:0008006" key="4">
    <source>
        <dbReference type="Google" id="ProtNLM"/>
    </source>
</evidence>